<protein>
    <submittedName>
        <fullName evidence="3">Cutinase transcription factor 1 beta</fullName>
    </submittedName>
</protein>
<dbReference type="AlphaFoldDB" id="A0A0M9EYT6"/>
<evidence type="ECO:0000313" key="4">
    <source>
        <dbReference type="Proteomes" id="UP000037904"/>
    </source>
</evidence>
<dbReference type="Proteomes" id="UP000037904">
    <property type="component" value="Unassembled WGS sequence"/>
</dbReference>
<name>A0A0M9EYT6_FUSLA</name>
<evidence type="ECO:0000256" key="1">
    <source>
        <dbReference type="ARBA" id="ARBA00023242"/>
    </source>
</evidence>
<dbReference type="PANTHER" id="PTHR47425:SF2">
    <property type="entry name" value="FARB-RELATED"/>
    <property type="match status" value="1"/>
</dbReference>
<dbReference type="PANTHER" id="PTHR47425">
    <property type="entry name" value="FARB-RELATED"/>
    <property type="match status" value="1"/>
</dbReference>
<dbReference type="PROSITE" id="PS50048">
    <property type="entry name" value="ZN2_CY6_FUNGAL_2"/>
    <property type="match status" value="1"/>
</dbReference>
<dbReference type="EMBL" id="JXCE01000069">
    <property type="protein sequence ID" value="KPA42296.1"/>
    <property type="molecule type" value="Genomic_DNA"/>
</dbReference>
<dbReference type="Gene3D" id="4.10.240.10">
    <property type="entry name" value="Zn(2)-C6 fungal-type DNA-binding domain"/>
    <property type="match status" value="1"/>
</dbReference>
<keyword evidence="1" id="KW-0539">Nucleus</keyword>
<gene>
    <name evidence="3" type="ORF">FLAG1_04786</name>
</gene>
<dbReference type="SMART" id="SM00066">
    <property type="entry name" value="GAL4"/>
    <property type="match status" value="1"/>
</dbReference>
<feature type="domain" description="Zn(2)-C6 fungal-type" evidence="2">
    <location>
        <begin position="21"/>
        <end position="53"/>
    </location>
</feature>
<dbReference type="InterPro" id="IPR036864">
    <property type="entry name" value="Zn2-C6_fun-type_DNA-bd_sf"/>
</dbReference>
<dbReference type="Pfam" id="PF00172">
    <property type="entry name" value="Zn_clus"/>
    <property type="match status" value="1"/>
</dbReference>
<dbReference type="SUPFAM" id="SSF57701">
    <property type="entry name" value="Zn2/Cys6 DNA-binding domain"/>
    <property type="match status" value="1"/>
</dbReference>
<dbReference type="PROSITE" id="PS00463">
    <property type="entry name" value="ZN2_CY6_FUNGAL_1"/>
    <property type="match status" value="1"/>
</dbReference>
<dbReference type="GO" id="GO:0008270">
    <property type="term" value="F:zinc ion binding"/>
    <property type="evidence" value="ECO:0007669"/>
    <property type="project" value="InterPro"/>
</dbReference>
<evidence type="ECO:0000259" key="2">
    <source>
        <dbReference type="PROSITE" id="PS50048"/>
    </source>
</evidence>
<sequence length="144" mass="15745">MTSSQPSALQSKPRQRRSVQACLPCRSRKVRCDVSVHGQPCTNCSLDEKQCQIAQGMTVWAPVNSRAKRRASQQTNDSIVVEDSAPKSAAAKNNNTTDPIAISETANSLDFLQQAELTAPWRSASIDIPDFNDLLHQTFSLSGE</sequence>
<proteinExistence type="predicted"/>
<dbReference type="InterPro" id="IPR001138">
    <property type="entry name" value="Zn2Cys6_DnaBD"/>
</dbReference>
<keyword evidence="4" id="KW-1185">Reference proteome</keyword>
<accession>A0A0M9EYT6</accession>
<reference evidence="3 4" key="1">
    <citation type="submission" date="2015-04" db="EMBL/GenBank/DDBJ databases">
        <title>The draft genome sequence of Fusarium langsethiae, a T-2/HT-2 mycotoxin producer.</title>
        <authorList>
            <person name="Lysoe E."/>
            <person name="Divon H.H."/>
            <person name="Terzi V."/>
            <person name="Orru L."/>
            <person name="Lamontanara A."/>
            <person name="Kolseth A.-K."/>
            <person name="Frandsen R.J."/>
            <person name="Nielsen K."/>
            <person name="Thrane U."/>
        </authorList>
    </citation>
    <scope>NUCLEOTIDE SEQUENCE [LARGE SCALE GENOMIC DNA]</scope>
    <source>
        <strain evidence="3 4">Fl201059</strain>
    </source>
</reference>
<evidence type="ECO:0000313" key="3">
    <source>
        <dbReference type="EMBL" id="KPA42296.1"/>
    </source>
</evidence>
<dbReference type="InterPro" id="IPR052761">
    <property type="entry name" value="Fungal_Detox/Toxin_TFs"/>
</dbReference>
<comment type="caution">
    <text evidence="3">The sequence shown here is derived from an EMBL/GenBank/DDBJ whole genome shotgun (WGS) entry which is preliminary data.</text>
</comment>
<dbReference type="CDD" id="cd00067">
    <property type="entry name" value="GAL4"/>
    <property type="match status" value="1"/>
</dbReference>
<dbReference type="GO" id="GO:0000981">
    <property type="term" value="F:DNA-binding transcription factor activity, RNA polymerase II-specific"/>
    <property type="evidence" value="ECO:0007669"/>
    <property type="project" value="InterPro"/>
</dbReference>
<organism evidence="3 4">
    <name type="scientific">Fusarium langsethiae</name>
    <dbReference type="NCBI Taxonomy" id="179993"/>
    <lineage>
        <taxon>Eukaryota</taxon>
        <taxon>Fungi</taxon>
        <taxon>Dikarya</taxon>
        <taxon>Ascomycota</taxon>
        <taxon>Pezizomycotina</taxon>
        <taxon>Sordariomycetes</taxon>
        <taxon>Hypocreomycetidae</taxon>
        <taxon>Hypocreales</taxon>
        <taxon>Nectriaceae</taxon>
        <taxon>Fusarium</taxon>
    </lineage>
</organism>